<keyword evidence="1" id="KW-1133">Transmembrane helix</keyword>
<dbReference type="RefSeq" id="WP_338669758.1">
    <property type="nucleotide sequence ID" value="NZ_CP146609.1"/>
</dbReference>
<evidence type="ECO:0000256" key="1">
    <source>
        <dbReference type="SAM" id="Phobius"/>
    </source>
</evidence>
<dbReference type="EMBL" id="CP146609">
    <property type="protein sequence ID" value="WWX24062.1"/>
    <property type="molecule type" value="Genomic_DNA"/>
</dbReference>
<evidence type="ECO:0000313" key="2">
    <source>
        <dbReference type="EMBL" id="WWX24062.1"/>
    </source>
</evidence>
<accession>A0ABZ2J3A0</accession>
<reference evidence="2 3" key="1">
    <citation type="submission" date="2024-03" db="EMBL/GenBank/DDBJ databases">
        <title>Phenotype and Genome Characterization of a Sulfate-Reducing Bacterium Pseudodesulfovibrio sp. strain 5S69, isolated from Petroleum Reservoir in Tatarstan (Russia).</title>
        <authorList>
            <person name="Bidzhieva S.K."/>
            <person name="Kadnikov V."/>
            <person name="Tourova T.P."/>
            <person name="Samigullina S.R."/>
            <person name="Sokolova D.S."/>
            <person name="Poltaraus A.B."/>
            <person name="Avtukh A.N."/>
            <person name="Tereshina V.M."/>
            <person name="Mardanov A.V."/>
            <person name="Nazina T.N."/>
        </authorList>
    </citation>
    <scope>NUCLEOTIDE SEQUENCE [LARGE SCALE GENOMIC DNA]</scope>
    <source>
        <strain evidence="2 3">5S69</strain>
    </source>
</reference>
<evidence type="ECO:0008006" key="4">
    <source>
        <dbReference type="Google" id="ProtNLM"/>
    </source>
</evidence>
<sequence>MGLGSLLTGALKFIPGIGQIVTAVEGVASIAGAVGGDTGKKIQDGVTMITDGLKEAEAKPLSGEQQLALKEAGLATTVKLRELDLKDVEGGRKLAKAEIDSSDEYVRRTRPQLLRWYGKGTFLLIFSCVGVTFVSAFSSSVSKDEAAFIVDVLKWALPSVSGTFLLMYRSYTGRRTQEKLGEMGMQPETAMDKAIKLFRG</sequence>
<feature type="transmembrane region" description="Helical" evidence="1">
    <location>
        <begin position="146"/>
        <end position="168"/>
    </location>
</feature>
<feature type="transmembrane region" description="Helical" evidence="1">
    <location>
        <begin position="116"/>
        <end position="140"/>
    </location>
</feature>
<organism evidence="2 3">
    <name type="scientific">Pseudodesulfovibrio methanolicus</name>
    <dbReference type="NCBI Taxonomy" id="3126690"/>
    <lineage>
        <taxon>Bacteria</taxon>
        <taxon>Pseudomonadati</taxon>
        <taxon>Thermodesulfobacteriota</taxon>
        <taxon>Desulfovibrionia</taxon>
        <taxon>Desulfovibrionales</taxon>
        <taxon>Desulfovibrionaceae</taxon>
    </lineage>
</organism>
<keyword evidence="3" id="KW-1185">Reference proteome</keyword>
<gene>
    <name evidence="2" type="ORF">V8V93_07570</name>
</gene>
<keyword evidence="1" id="KW-0472">Membrane</keyword>
<protein>
    <recommendedName>
        <fullName evidence="4">Holin of 3TMs, for gene-transfer release</fullName>
    </recommendedName>
</protein>
<dbReference type="Proteomes" id="UP001385389">
    <property type="component" value="Chromosome"/>
</dbReference>
<name>A0ABZ2J3A0_9BACT</name>
<evidence type="ECO:0000313" key="3">
    <source>
        <dbReference type="Proteomes" id="UP001385389"/>
    </source>
</evidence>
<keyword evidence="1" id="KW-0812">Transmembrane</keyword>
<proteinExistence type="predicted"/>